<dbReference type="Pfam" id="PF00056">
    <property type="entry name" value="Ldh_1_N"/>
    <property type="match status" value="1"/>
</dbReference>
<gene>
    <name evidence="6" type="ORF">M422DRAFT_110823</name>
</gene>
<dbReference type="AlphaFoldDB" id="A0A0C9VSV9"/>
<evidence type="ECO:0000313" key="6">
    <source>
        <dbReference type="EMBL" id="KIJ41565.1"/>
    </source>
</evidence>
<dbReference type="GO" id="GO:0005739">
    <property type="term" value="C:mitochondrion"/>
    <property type="evidence" value="ECO:0007669"/>
    <property type="project" value="TreeGrafter"/>
</dbReference>
<evidence type="ECO:0000256" key="4">
    <source>
        <dbReference type="ARBA" id="ARBA00023027"/>
    </source>
</evidence>
<dbReference type="Gene3D" id="3.40.50.720">
    <property type="entry name" value="NAD(P)-binding Rossmann-like Domain"/>
    <property type="match status" value="1"/>
</dbReference>
<feature type="non-terminal residue" evidence="6">
    <location>
        <position position="81"/>
    </location>
</feature>
<protein>
    <recommendedName>
        <fullName evidence="1">malate dehydrogenase</fullName>
        <ecNumber evidence="1">1.1.1.37</ecNumber>
    </recommendedName>
</protein>
<dbReference type="PANTHER" id="PTHR11540">
    <property type="entry name" value="MALATE AND LACTATE DEHYDROGENASE"/>
    <property type="match status" value="1"/>
</dbReference>
<proteinExistence type="predicted"/>
<reference evidence="6 7" key="1">
    <citation type="submission" date="2014-06" db="EMBL/GenBank/DDBJ databases">
        <title>Evolutionary Origins and Diversification of the Mycorrhizal Mutualists.</title>
        <authorList>
            <consortium name="DOE Joint Genome Institute"/>
            <consortium name="Mycorrhizal Genomics Consortium"/>
            <person name="Kohler A."/>
            <person name="Kuo A."/>
            <person name="Nagy L.G."/>
            <person name="Floudas D."/>
            <person name="Copeland A."/>
            <person name="Barry K.W."/>
            <person name="Cichocki N."/>
            <person name="Veneault-Fourrey C."/>
            <person name="LaButti K."/>
            <person name="Lindquist E.A."/>
            <person name="Lipzen A."/>
            <person name="Lundell T."/>
            <person name="Morin E."/>
            <person name="Murat C."/>
            <person name="Riley R."/>
            <person name="Ohm R."/>
            <person name="Sun H."/>
            <person name="Tunlid A."/>
            <person name="Henrissat B."/>
            <person name="Grigoriev I.V."/>
            <person name="Hibbett D.S."/>
            <person name="Martin F."/>
        </authorList>
    </citation>
    <scope>NUCLEOTIDE SEQUENCE [LARGE SCALE GENOMIC DNA]</scope>
    <source>
        <strain evidence="6 7">SS14</strain>
    </source>
</reference>
<keyword evidence="7" id="KW-1185">Reference proteome</keyword>
<keyword evidence="3" id="KW-0560">Oxidoreductase</keyword>
<dbReference type="InterPro" id="IPR001236">
    <property type="entry name" value="Lactate/malate_DH_N"/>
</dbReference>
<dbReference type="GO" id="GO:0030060">
    <property type="term" value="F:L-malate dehydrogenase (NAD+) activity"/>
    <property type="evidence" value="ECO:0007669"/>
    <property type="project" value="UniProtKB-EC"/>
</dbReference>
<dbReference type="EMBL" id="KN837136">
    <property type="protein sequence ID" value="KIJ41565.1"/>
    <property type="molecule type" value="Genomic_DNA"/>
</dbReference>
<keyword evidence="2" id="KW-0816">Tricarboxylic acid cycle</keyword>
<accession>A0A0C9VSV9</accession>
<organism evidence="6 7">
    <name type="scientific">Sphaerobolus stellatus (strain SS14)</name>
    <dbReference type="NCBI Taxonomy" id="990650"/>
    <lineage>
        <taxon>Eukaryota</taxon>
        <taxon>Fungi</taxon>
        <taxon>Dikarya</taxon>
        <taxon>Basidiomycota</taxon>
        <taxon>Agaricomycotina</taxon>
        <taxon>Agaricomycetes</taxon>
        <taxon>Phallomycetidae</taxon>
        <taxon>Geastrales</taxon>
        <taxon>Sphaerobolaceae</taxon>
        <taxon>Sphaerobolus</taxon>
    </lineage>
</organism>
<dbReference type="SUPFAM" id="SSF51735">
    <property type="entry name" value="NAD(P)-binding Rossmann-fold domains"/>
    <property type="match status" value="1"/>
</dbReference>
<keyword evidence="4" id="KW-0520">NAD</keyword>
<dbReference type="Proteomes" id="UP000054279">
    <property type="component" value="Unassembled WGS sequence"/>
</dbReference>
<dbReference type="GO" id="GO:0006099">
    <property type="term" value="P:tricarboxylic acid cycle"/>
    <property type="evidence" value="ECO:0007669"/>
    <property type="project" value="UniProtKB-KW"/>
</dbReference>
<sequence>TKVAVLGAGEGIGAPSLLLKSEPLASNLSLYDIRGAPDVAVDVGHIDSAGEVSVNDYAVDKLDEALQGVEVIVIPAGVPRK</sequence>
<evidence type="ECO:0000256" key="1">
    <source>
        <dbReference type="ARBA" id="ARBA00012995"/>
    </source>
</evidence>
<dbReference type="OrthoDB" id="4069699at2759"/>
<evidence type="ECO:0000259" key="5">
    <source>
        <dbReference type="Pfam" id="PF00056"/>
    </source>
</evidence>
<dbReference type="EC" id="1.1.1.37" evidence="1"/>
<feature type="non-terminal residue" evidence="6">
    <location>
        <position position="1"/>
    </location>
</feature>
<dbReference type="PANTHER" id="PTHR11540:SF73">
    <property type="entry name" value="MALATE DEHYDROGENASE, MITOCHONDRIAL"/>
    <property type="match status" value="1"/>
</dbReference>
<dbReference type="InterPro" id="IPR036291">
    <property type="entry name" value="NAD(P)-bd_dom_sf"/>
</dbReference>
<dbReference type="HOGENOM" id="CLU_047181_4_2_1"/>
<evidence type="ECO:0000256" key="2">
    <source>
        <dbReference type="ARBA" id="ARBA00022532"/>
    </source>
</evidence>
<evidence type="ECO:0000313" key="7">
    <source>
        <dbReference type="Proteomes" id="UP000054279"/>
    </source>
</evidence>
<name>A0A0C9VSV9_SPHS4</name>
<evidence type="ECO:0000256" key="3">
    <source>
        <dbReference type="ARBA" id="ARBA00023002"/>
    </source>
</evidence>
<feature type="domain" description="Lactate/malate dehydrogenase N-terminal" evidence="5">
    <location>
        <begin position="1"/>
        <end position="81"/>
    </location>
</feature>